<proteinExistence type="predicted"/>
<feature type="compositionally biased region" description="Gly residues" evidence="1">
    <location>
        <begin position="808"/>
        <end position="820"/>
    </location>
</feature>
<dbReference type="InterPro" id="IPR011009">
    <property type="entry name" value="Kinase-like_dom_sf"/>
</dbReference>
<dbReference type="PANTHER" id="PTHR44329">
    <property type="entry name" value="SERINE/THREONINE-PROTEIN KINASE TNNI3K-RELATED"/>
    <property type="match status" value="1"/>
</dbReference>
<dbReference type="InterPro" id="IPR000719">
    <property type="entry name" value="Prot_kinase_dom"/>
</dbReference>
<feature type="compositionally biased region" description="Low complexity" evidence="1">
    <location>
        <begin position="838"/>
        <end position="848"/>
    </location>
</feature>
<feature type="region of interest" description="Disordered" evidence="1">
    <location>
        <begin position="678"/>
        <end position="704"/>
    </location>
</feature>
<keyword evidence="2" id="KW-1133">Transmembrane helix</keyword>
<gene>
    <name evidence="4" type="ORF">HXX76_012473</name>
</gene>
<dbReference type="Proteomes" id="UP000650467">
    <property type="component" value="Unassembled WGS sequence"/>
</dbReference>
<dbReference type="AlphaFoldDB" id="A0A835SLL8"/>
<reference evidence="4" key="1">
    <citation type="journal article" date="2020" name="bioRxiv">
        <title>Comparative genomics of Chlamydomonas.</title>
        <authorList>
            <person name="Craig R.J."/>
            <person name="Hasan A.R."/>
            <person name="Ness R.W."/>
            <person name="Keightley P.D."/>
        </authorList>
    </citation>
    <scope>NUCLEOTIDE SEQUENCE</scope>
    <source>
        <strain evidence="4">SAG 7.73</strain>
    </source>
</reference>
<feature type="region of interest" description="Disordered" evidence="1">
    <location>
        <begin position="487"/>
        <end position="511"/>
    </location>
</feature>
<dbReference type="GO" id="GO:0005524">
    <property type="term" value="F:ATP binding"/>
    <property type="evidence" value="ECO:0007669"/>
    <property type="project" value="InterPro"/>
</dbReference>
<evidence type="ECO:0000256" key="1">
    <source>
        <dbReference type="SAM" id="MobiDB-lite"/>
    </source>
</evidence>
<organism evidence="4 5">
    <name type="scientific">Chlamydomonas incerta</name>
    <dbReference type="NCBI Taxonomy" id="51695"/>
    <lineage>
        <taxon>Eukaryota</taxon>
        <taxon>Viridiplantae</taxon>
        <taxon>Chlorophyta</taxon>
        <taxon>core chlorophytes</taxon>
        <taxon>Chlorophyceae</taxon>
        <taxon>CS clade</taxon>
        <taxon>Chlamydomonadales</taxon>
        <taxon>Chlamydomonadaceae</taxon>
        <taxon>Chlamydomonas</taxon>
    </lineage>
</organism>
<feature type="region of interest" description="Disordered" evidence="1">
    <location>
        <begin position="741"/>
        <end position="763"/>
    </location>
</feature>
<dbReference type="InterPro" id="IPR051681">
    <property type="entry name" value="Ser/Thr_Kinases-Pseudokinases"/>
</dbReference>
<dbReference type="GO" id="GO:0004674">
    <property type="term" value="F:protein serine/threonine kinase activity"/>
    <property type="evidence" value="ECO:0007669"/>
    <property type="project" value="TreeGrafter"/>
</dbReference>
<keyword evidence="2" id="KW-0812">Transmembrane</keyword>
<dbReference type="PROSITE" id="PS00108">
    <property type="entry name" value="PROTEIN_KINASE_ST"/>
    <property type="match status" value="1"/>
</dbReference>
<protein>
    <recommendedName>
        <fullName evidence="3">Protein kinase domain-containing protein</fullName>
    </recommendedName>
</protein>
<evidence type="ECO:0000259" key="3">
    <source>
        <dbReference type="PROSITE" id="PS50011"/>
    </source>
</evidence>
<dbReference type="SMART" id="SM00220">
    <property type="entry name" value="S_TKc"/>
    <property type="match status" value="1"/>
</dbReference>
<dbReference type="Gene3D" id="3.30.200.20">
    <property type="entry name" value="Phosphorylase Kinase, domain 1"/>
    <property type="match status" value="1"/>
</dbReference>
<dbReference type="Pfam" id="PF07714">
    <property type="entry name" value="PK_Tyr_Ser-Thr"/>
    <property type="match status" value="1"/>
</dbReference>
<dbReference type="Gene3D" id="1.10.510.10">
    <property type="entry name" value="Transferase(Phosphotransferase) domain 1"/>
    <property type="match status" value="1"/>
</dbReference>
<feature type="compositionally biased region" description="Low complexity" evidence="1">
    <location>
        <begin position="695"/>
        <end position="704"/>
    </location>
</feature>
<dbReference type="PROSITE" id="PS50011">
    <property type="entry name" value="PROTEIN_KINASE_DOM"/>
    <property type="match status" value="1"/>
</dbReference>
<feature type="domain" description="Protein kinase" evidence="3">
    <location>
        <begin position="889"/>
        <end position="1178"/>
    </location>
</feature>
<dbReference type="SUPFAM" id="SSF56112">
    <property type="entry name" value="Protein kinase-like (PK-like)"/>
    <property type="match status" value="1"/>
</dbReference>
<evidence type="ECO:0000313" key="5">
    <source>
        <dbReference type="Proteomes" id="UP000650467"/>
    </source>
</evidence>
<feature type="region of interest" description="Disordered" evidence="1">
    <location>
        <begin position="609"/>
        <end position="631"/>
    </location>
</feature>
<accession>A0A835SLL8</accession>
<name>A0A835SLL8_CHLIN</name>
<feature type="region of interest" description="Disordered" evidence="1">
    <location>
        <begin position="412"/>
        <end position="446"/>
    </location>
</feature>
<sequence length="1204" mass="117350">MIINDISMTEASWDGFHAGVVVAGCLRLVGNRAAGAVRPVLDLGFANGKVKLVGKGVLSLEYVVLQNFRAGNQNQAPGIDLLASSDPAEPPLRPLLQINDSVLVNRVCYPSSLRVLSGKALVRPASIPGNNSAKDLPPDPNCSPDPSTPVLDRCWPDQGIFTDLAMGGLTFDKYSHTVPTGWDIHLLNVYFVCEMLLTEDCIARLGLIGCAVAALSRQAAPGSSSSSSSSTALAAGSAADVTATAAAAAGGAAAPGGSGSSGGGSSSLSSGAIAGIVVGSVLGALAVVGAVVLIVRRRRRRGHQRLGAPPAQELKCVSSDGGAAAAAGAQGCAVAEPSKAHGESAAVAGAAAAAAVAAGGGAEDASGLDSLSSGAVHSVSSVAAKHLLQQQLQPAVGAVAITVAAVAGGVASGRQPQPQQQKQGQAQAQPLLGASPAAPPAGASSVVHLGGLESSAASCGGLGDAPTNTSSSTALLWGATTTGVLPSMDAERLGGGGAAGGGGGGGGRADRTLAAIGPSSAATAGNAMAAAAAQADAVAAAAAANGARAAASDPQRQQVPAGSAPQLVGAHEAPQPPLITDRRAAAAAAAVAAPAGMAAAVALGAAGGGGGGGVGETWDGDDEDEMSATGVGSGALLPLRAVSLIGGDRAITTAASAALRPHPPVAAAVGAANGAAAAPSRLGSDGRAGGGNSGGSSSRWPNSAGDAAAAEAGACVVTANTPVRADVNLGLAAVWARAAPSSDGASGAATAGAAGGAGGAAATAAAPSNSLNVSSGTLGAAPPAGPYGHHGLNADLTPNNGSSASQTAGGGGLGIPGSGHYGALPHGASSSHAQHQRGPTSAPAAPTASGGGGGGSAGVAVAGPDAATATSTAQASAAAIAPEDDDEVHLLPVVRGRGSFGRVVEGVYKGQRVAVKLMTAAAAAAVAAAAADGGAGGQTADEADGDCGGGGTNGLVRAFHHEVQVLARLTHPNVVRLIAACMTPPRFCLVMELMETNLESLMRNAPGRLLPMSTVVAIALDVVRGLEYIHPTILHRDLKPANVLIGDPYGPNQVAKLSDFGLARLYSSVLVTRHPEAGTPPYMAPECFDATSRALSHHADAYSFGVLLWAMLSGLEPWQGLNMVRLAYRVAYGGERPPLDAIPPERRLPKLVKLMEQCWQADPPRRPAAAEMVKQLLLVRQMMAREAALNTGSSAGPSSLGSTA</sequence>
<keyword evidence="2" id="KW-0472">Membrane</keyword>
<feature type="compositionally biased region" description="Low complexity" evidence="1">
    <location>
        <begin position="741"/>
        <end position="752"/>
    </location>
</feature>
<dbReference type="PANTHER" id="PTHR44329:SF214">
    <property type="entry name" value="PROTEIN KINASE DOMAIN-CONTAINING PROTEIN"/>
    <property type="match status" value="1"/>
</dbReference>
<dbReference type="EMBL" id="JAEHOC010000041">
    <property type="protein sequence ID" value="KAG2427277.1"/>
    <property type="molecule type" value="Genomic_DNA"/>
</dbReference>
<dbReference type="InterPro" id="IPR001245">
    <property type="entry name" value="Ser-Thr/Tyr_kinase_cat_dom"/>
</dbReference>
<evidence type="ECO:0000256" key="2">
    <source>
        <dbReference type="SAM" id="Phobius"/>
    </source>
</evidence>
<feature type="transmembrane region" description="Helical" evidence="2">
    <location>
        <begin position="272"/>
        <end position="295"/>
    </location>
</feature>
<dbReference type="InterPro" id="IPR008271">
    <property type="entry name" value="Ser/Thr_kinase_AS"/>
</dbReference>
<feature type="region of interest" description="Disordered" evidence="1">
    <location>
        <begin position="549"/>
        <end position="574"/>
    </location>
</feature>
<comment type="caution">
    <text evidence="4">The sequence shown here is derived from an EMBL/GenBank/DDBJ whole genome shotgun (WGS) entry which is preliminary data.</text>
</comment>
<feature type="compositionally biased region" description="Low complexity" evidence="1">
    <location>
        <begin position="412"/>
        <end position="445"/>
    </location>
</feature>
<feature type="compositionally biased region" description="Gly residues" evidence="1">
    <location>
        <begin position="493"/>
        <end position="507"/>
    </location>
</feature>
<dbReference type="CDD" id="cd13999">
    <property type="entry name" value="STKc_MAP3K-like"/>
    <property type="match status" value="1"/>
</dbReference>
<keyword evidence="5" id="KW-1185">Reference proteome</keyword>
<feature type="region of interest" description="Disordered" evidence="1">
    <location>
        <begin position="782"/>
        <end position="859"/>
    </location>
</feature>
<dbReference type="OrthoDB" id="122279at2759"/>
<evidence type="ECO:0000313" key="4">
    <source>
        <dbReference type="EMBL" id="KAG2427277.1"/>
    </source>
</evidence>